<reference evidence="8" key="2">
    <citation type="journal article" date="2021" name="PeerJ">
        <title>Extensive microbial diversity within the chicken gut microbiome revealed by metagenomics and culture.</title>
        <authorList>
            <person name="Gilroy R."/>
            <person name="Ravi A."/>
            <person name="Getino M."/>
            <person name="Pursley I."/>
            <person name="Horton D.L."/>
            <person name="Alikhan N.F."/>
            <person name="Baker D."/>
            <person name="Gharbi K."/>
            <person name="Hall N."/>
            <person name="Watson M."/>
            <person name="Adriaenssens E.M."/>
            <person name="Foster-Nyarko E."/>
            <person name="Jarju S."/>
            <person name="Secka A."/>
            <person name="Antonio M."/>
            <person name="Oren A."/>
            <person name="Chaudhuri R.R."/>
            <person name="La Ragione R."/>
            <person name="Hildebrand F."/>
            <person name="Pallen M.J."/>
        </authorList>
    </citation>
    <scope>NUCLEOTIDE SEQUENCE</scope>
    <source>
        <strain evidence="8">10532</strain>
    </source>
</reference>
<dbReference type="PANTHER" id="PTHR35795:SF1">
    <property type="entry name" value="BIS(5'-NUCLEOSYL)-TETRAPHOSPHATASE, SYMMETRICAL"/>
    <property type="match status" value="1"/>
</dbReference>
<organism evidence="8 9">
    <name type="scientific">Candidatus Gallitreponema excrementavium</name>
    <dbReference type="NCBI Taxonomy" id="2840840"/>
    <lineage>
        <taxon>Bacteria</taxon>
        <taxon>Pseudomonadati</taxon>
        <taxon>Spirochaetota</taxon>
        <taxon>Spirochaetia</taxon>
        <taxon>Spirochaetales</taxon>
        <taxon>Candidatus Gallitreponema</taxon>
    </lineage>
</organism>
<dbReference type="Proteomes" id="UP000823638">
    <property type="component" value="Unassembled WGS sequence"/>
</dbReference>
<dbReference type="InterPro" id="IPR005249">
    <property type="entry name" value="YqeK"/>
</dbReference>
<accession>A0A9D9HPQ7</accession>
<dbReference type="AlphaFoldDB" id="A0A9D9HPQ7"/>
<evidence type="ECO:0000256" key="3">
    <source>
        <dbReference type="ARBA" id="ARBA00022741"/>
    </source>
</evidence>
<comment type="catalytic activity">
    <reaction evidence="6">
        <text>P(1),P(4)-bis(5'-adenosyl) tetraphosphate + H2O = 2 ADP + 2 H(+)</text>
        <dbReference type="Rhea" id="RHEA:24252"/>
        <dbReference type="ChEBI" id="CHEBI:15377"/>
        <dbReference type="ChEBI" id="CHEBI:15378"/>
        <dbReference type="ChEBI" id="CHEBI:58141"/>
        <dbReference type="ChEBI" id="CHEBI:456216"/>
        <dbReference type="EC" id="3.6.1.41"/>
    </reaction>
</comment>
<dbReference type="NCBIfam" id="TIGR00277">
    <property type="entry name" value="HDIG"/>
    <property type="match status" value="1"/>
</dbReference>
<proteinExistence type="predicted"/>
<evidence type="ECO:0000256" key="5">
    <source>
        <dbReference type="ARBA" id="ARBA00023004"/>
    </source>
</evidence>
<keyword evidence="5" id="KW-0408">Iron</keyword>
<dbReference type="GO" id="GO:0000166">
    <property type="term" value="F:nucleotide binding"/>
    <property type="evidence" value="ECO:0007669"/>
    <property type="project" value="UniProtKB-KW"/>
</dbReference>
<evidence type="ECO:0000256" key="4">
    <source>
        <dbReference type="ARBA" id="ARBA00022801"/>
    </source>
</evidence>
<sequence>MDCMGMTGQNDFSPGLSGQDGKMKGLIDKISLYAQGVLEEKRFRHSVRVAEYAASLSEVYSVDKEAAYLAGISHDICKNSKDRLLLSLAKRDGDPILDIEKKKPSLLHGRAGAVLLKEDFGVEDQEVLEAVKNHTFGIPGASDLTLLIYVSDKIEPGRGYNAGSLREIAGNVPLRVLALETAKECLRILELQKKSVSPGTLDMIKWLETHD</sequence>
<dbReference type="InterPro" id="IPR006675">
    <property type="entry name" value="HDIG_dom"/>
</dbReference>
<gene>
    <name evidence="8" type="primary">yqeK</name>
    <name evidence="8" type="ORF">IAA81_06990</name>
</gene>
<dbReference type="InterPro" id="IPR006674">
    <property type="entry name" value="HD_domain"/>
</dbReference>
<dbReference type="GO" id="GO:0008803">
    <property type="term" value="F:bis(5'-nucleosyl)-tetraphosphatase (symmetrical) activity"/>
    <property type="evidence" value="ECO:0007669"/>
    <property type="project" value="UniProtKB-EC"/>
</dbReference>
<evidence type="ECO:0000313" key="8">
    <source>
        <dbReference type="EMBL" id="MBO8457957.1"/>
    </source>
</evidence>
<dbReference type="NCBIfam" id="TIGR00488">
    <property type="entry name" value="bis(5'-nucleosyl)-tetraphosphatase (symmetrical) YqeK"/>
    <property type="match status" value="1"/>
</dbReference>
<evidence type="ECO:0000313" key="9">
    <source>
        <dbReference type="Proteomes" id="UP000823638"/>
    </source>
</evidence>
<dbReference type="InterPro" id="IPR051094">
    <property type="entry name" value="Diverse_Catalytic_Enzymes"/>
</dbReference>
<evidence type="ECO:0000256" key="1">
    <source>
        <dbReference type="ARBA" id="ARBA00012506"/>
    </source>
</evidence>
<comment type="caution">
    <text evidence="8">The sequence shown here is derived from an EMBL/GenBank/DDBJ whole genome shotgun (WGS) entry which is preliminary data.</text>
</comment>
<feature type="domain" description="HD/PDEase" evidence="7">
    <location>
        <begin position="38"/>
        <end position="166"/>
    </location>
</feature>
<protein>
    <recommendedName>
        <fullName evidence="1">bis(5'-nucleosyl)-tetraphosphatase (symmetrical)</fullName>
        <ecNumber evidence="1">3.6.1.41</ecNumber>
    </recommendedName>
</protein>
<dbReference type="CDD" id="cd00077">
    <property type="entry name" value="HDc"/>
    <property type="match status" value="1"/>
</dbReference>
<keyword evidence="3" id="KW-0547">Nucleotide-binding</keyword>
<keyword evidence="4 8" id="KW-0378">Hydrolase</keyword>
<evidence type="ECO:0000256" key="6">
    <source>
        <dbReference type="ARBA" id="ARBA00049417"/>
    </source>
</evidence>
<dbReference type="EMBL" id="JADIMM010000080">
    <property type="protein sequence ID" value="MBO8457957.1"/>
    <property type="molecule type" value="Genomic_DNA"/>
</dbReference>
<dbReference type="InterPro" id="IPR003607">
    <property type="entry name" value="HD/PDEase_dom"/>
</dbReference>
<evidence type="ECO:0000259" key="7">
    <source>
        <dbReference type="SMART" id="SM00471"/>
    </source>
</evidence>
<dbReference type="Pfam" id="PF01966">
    <property type="entry name" value="HD"/>
    <property type="match status" value="1"/>
</dbReference>
<dbReference type="EC" id="3.6.1.41" evidence="1"/>
<dbReference type="Gene3D" id="1.10.3210.10">
    <property type="entry name" value="Hypothetical protein af1432"/>
    <property type="match status" value="1"/>
</dbReference>
<dbReference type="PANTHER" id="PTHR35795">
    <property type="entry name" value="SLR1885 PROTEIN"/>
    <property type="match status" value="1"/>
</dbReference>
<reference evidence="8" key="1">
    <citation type="submission" date="2020-10" db="EMBL/GenBank/DDBJ databases">
        <authorList>
            <person name="Gilroy R."/>
        </authorList>
    </citation>
    <scope>NUCLEOTIDE SEQUENCE</scope>
    <source>
        <strain evidence="8">10532</strain>
    </source>
</reference>
<evidence type="ECO:0000256" key="2">
    <source>
        <dbReference type="ARBA" id="ARBA00022723"/>
    </source>
</evidence>
<dbReference type="SMART" id="SM00471">
    <property type="entry name" value="HDc"/>
    <property type="match status" value="1"/>
</dbReference>
<name>A0A9D9HPQ7_9SPIR</name>
<keyword evidence="2" id="KW-0479">Metal-binding</keyword>
<dbReference type="GO" id="GO:0046872">
    <property type="term" value="F:metal ion binding"/>
    <property type="evidence" value="ECO:0007669"/>
    <property type="project" value="UniProtKB-KW"/>
</dbReference>
<dbReference type="SUPFAM" id="SSF109604">
    <property type="entry name" value="HD-domain/PDEase-like"/>
    <property type="match status" value="1"/>
</dbReference>